<keyword evidence="2" id="KW-1185">Reference proteome</keyword>
<reference evidence="1" key="1">
    <citation type="journal article" date="2021" name="Nat. Commun.">
        <title>Genetic determinants of endophytism in the Arabidopsis root mycobiome.</title>
        <authorList>
            <person name="Mesny F."/>
            <person name="Miyauchi S."/>
            <person name="Thiergart T."/>
            <person name="Pickel B."/>
            <person name="Atanasova L."/>
            <person name="Karlsson M."/>
            <person name="Huettel B."/>
            <person name="Barry K.W."/>
            <person name="Haridas S."/>
            <person name="Chen C."/>
            <person name="Bauer D."/>
            <person name="Andreopoulos W."/>
            <person name="Pangilinan J."/>
            <person name="LaButti K."/>
            <person name="Riley R."/>
            <person name="Lipzen A."/>
            <person name="Clum A."/>
            <person name="Drula E."/>
            <person name="Henrissat B."/>
            <person name="Kohler A."/>
            <person name="Grigoriev I.V."/>
            <person name="Martin F.M."/>
            <person name="Hacquard S."/>
        </authorList>
    </citation>
    <scope>NUCLEOTIDE SEQUENCE</scope>
    <source>
        <strain evidence="1">MPI-CAGE-AT-0016</strain>
    </source>
</reference>
<dbReference type="EMBL" id="JAGPXD010000002">
    <property type="protein sequence ID" value="KAH7367797.1"/>
    <property type="molecule type" value="Genomic_DNA"/>
</dbReference>
<accession>A0A8K0X5F8</accession>
<proteinExistence type="predicted"/>
<evidence type="ECO:0000313" key="2">
    <source>
        <dbReference type="Proteomes" id="UP000813385"/>
    </source>
</evidence>
<evidence type="ECO:0000313" key="1">
    <source>
        <dbReference type="EMBL" id="KAH7367797.1"/>
    </source>
</evidence>
<organism evidence="1 2">
    <name type="scientific">Plectosphaerella cucumerina</name>
    <dbReference type="NCBI Taxonomy" id="40658"/>
    <lineage>
        <taxon>Eukaryota</taxon>
        <taxon>Fungi</taxon>
        <taxon>Dikarya</taxon>
        <taxon>Ascomycota</taxon>
        <taxon>Pezizomycotina</taxon>
        <taxon>Sordariomycetes</taxon>
        <taxon>Hypocreomycetidae</taxon>
        <taxon>Glomerellales</taxon>
        <taxon>Plectosphaerellaceae</taxon>
        <taxon>Plectosphaerella</taxon>
    </lineage>
</organism>
<sequence length="141" mass="15375">MWCRPMFRALVWGGLRHFTTRACQVPLSVEDLKSKAAACPLSSSDRSVPRISGKGIRLHDSIGTPRDSFDSCSSSQKGIGLPLALPCLTCPRPSAVGRVSPALCWKLRWQCESGSRLMGWGRWAGGGMMRRSSATPGHMRC</sequence>
<protein>
    <submittedName>
        <fullName evidence="1">Uncharacterized protein</fullName>
    </submittedName>
</protein>
<dbReference type="Proteomes" id="UP000813385">
    <property type="component" value="Unassembled WGS sequence"/>
</dbReference>
<dbReference type="AlphaFoldDB" id="A0A8K0X5F8"/>
<name>A0A8K0X5F8_9PEZI</name>
<gene>
    <name evidence="1" type="ORF">B0T11DRAFT_275999</name>
</gene>
<comment type="caution">
    <text evidence="1">The sequence shown here is derived from an EMBL/GenBank/DDBJ whole genome shotgun (WGS) entry which is preliminary data.</text>
</comment>